<gene>
    <name evidence="5" type="ORF">D2V08_01075</name>
</gene>
<dbReference type="EMBL" id="QXFH01000020">
    <property type="protein sequence ID" value="RIV37683.1"/>
    <property type="molecule type" value="Genomic_DNA"/>
</dbReference>
<evidence type="ECO:0000256" key="2">
    <source>
        <dbReference type="ARBA" id="ARBA00022531"/>
    </source>
</evidence>
<proteinExistence type="inferred from homology"/>
<feature type="non-terminal residue" evidence="5">
    <location>
        <position position="80"/>
    </location>
</feature>
<evidence type="ECO:0000313" key="5">
    <source>
        <dbReference type="EMBL" id="RIV37683.1"/>
    </source>
</evidence>
<keyword evidence="6" id="KW-1185">Reference proteome</keyword>
<dbReference type="PANTHER" id="PTHR31982:SF5">
    <property type="entry name" value="PHOTOSYSTEM I REACTION CENTER SUBUNIT II, CHLOROPLASTIC"/>
    <property type="match status" value="1"/>
</dbReference>
<organism evidence="5 6">
    <name type="scientific">Flagellimonas lutimaris</name>
    <dbReference type="NCBI Taxonomy" id="475082"/>
    <lineage>
        <taxon>Bacteria</taxon>
        <taxon>Pseudomonadati</taxon>
        <taxon>Bacteroidota</taxon>
        <taxon>Flavobacteriia</taxon>
        <taxon>Flavobacteriales</taxon>
        <taxon>Flavobacteriaceae</taxon>
        <taxon>Flagellimonas</taxon>
    </lineage>
</organism>
<accession>A0A3A1NB47</accession>
<dbReference type="AlphaFoldDB" id="A0A3A1NB47"/>
<reference evidence="5 6" key="1">
    <citation type="submission" date="2018-08" db="EMBL/GenBank/DDBJ databases">
        <title>Proposal of Muricauda 72 sp.nov. and Muricauda NH166 sp.nov., isolated from seawater.</title>
        <authorList>
            <person name="Cheng H."/>
            <person name="Wu Y.-H."/>
            <person name="Guo L.-L."/>
            <person name="Xu X.-W."/>
        </authorList>
    </citation>
    <scope>NUCLEOTIDE SEQUENCE [LARGE SCALE GENOMIC DNA]</scope>
    <source>
        <strain evidence="5 6">KCTC 22173</strain>
    </source>
</reference>
<evidence type="ECO:0000256" key="3">
    <source>
        <dbReference type="ARBA" id="ARBA00022836"/>
    </source>
</evidence>
<dbReference type="PANTHER" id="PTHR31982">
    <property type="entry name" value="PHOTOSYSTEM I REACTION CENTER SUBUNIT II-1, CHLOROPLASTIC-RELATED"/>
    <property type="match status" value="1"/>
</dbReference>
<evidence type="ECO:0000313" key="6">
    <source>
        <dbReference type="Proteomes" id="UP000266067"/>
    </source>
</evidence>
<comment type="caution">
    <text evidence="5">The sequence shown here is derived from an EMBL/GenBank/DDBJ whole genome shotgun (WGS) entry which is preliminary data.</text>
</comment>
<keyword evidence="3" id="KW-0603">Photosystem I</keyword>
<protein>
    <submittedName>
        <fullName evidence="5">Uncharacterized protein</fullName>
    </submittedName>
</protein>
<dbReference type="GO" id="GO:0009538">
    <property type="term" value="C:photosystem I reaction center"/>
    <property type="evidence" value="ECO:0007669"/>
    <property type="project" value="InterPro"/>
</dbReference>
<keyword evidence="2" id="KW-0602">Photosynthesis</keyword>
<evidence type="ECO:0000256" key="1">
    <source>
        <dbReference type="ARBA" id="ARBA00009926"/>
    </source>
</evidence>
<evidence type="ECO:0000256" key="4">
    <source>
        <dbReference type="SAM" id="MobiDB-lite"/>
    </source>
</evidence>
<dbReference type="Proteomes" id="UP000266067">
    <property type="component" value="Unassembled WGS sequence"/>
</dbReference>
<dbReference type="GO" id="GO:0015979">
    <property type="term" value="P:photosynthesis"/>
    <property type="evidence" value="ECO:0007669"/>
    <property type="project" value="UniProtKB-KW"/>
</dbReference>
<feature type="region of interest" description="Disordered" evidence="4">
    <location>
        <begin position="51"/>
        <end position="80"/>
    </location>
</feature>
<name>A0A3A1NB47_9FLAO</name>
<dbReference type="InterPro" id="IPR003685">
    <property type="entry name" value="PsaD"/>
</dbReference>
<sequence length="80" mass="8188">MATQASLFSPAVSADRVAAPWKQSVAQFSTLKPIKGASAVAHRSIRAMAEEAPAAAATKEAPAGFTPPQLDPNTPSPIFG</sequence>
<feature type="compositionally biased region" description="Low complexity" evidence="4">
    <location>
        <begin position="51"/>
        <end position="63"/>
    </location>
</feature>
<comment type="similarity">
    <text evidence="1">Belongs to the PsaD family.</text>
</comment>